<dbReference type="SUPFAM" id="SSF56925">
    <property type="entry name" value="OMPA-like"/>
    <property type="match status" value="1"/>
</dbReference>
<accession>A0A8E2WFX6</accession>
<keyword evidence="1 2" id="KW-0732">Signal</keyword>
<evidence type="ECO:0000313" key="4">
    <source>
        <dbReference type="EMBL" id="PWJ91813.1"/>
    </source>
</evidence>
<dbReference type="Proteomes" id="UP000245631">
    <property type="component" value="Unassembled WGS sequence"/>
</dbReference>
<proteinExistence type="predicted"/>
<dbReference type="Pfam" id="PF13505">
    <property type="entry name" value="OMP_b-brl"/>
    <property type="match status" value="1"/>
</dbReference>
<dbReference type="InterPro" id="IPR011250">
    <property type="entry name" value="OMP/PagP_B-barrel"/>
</dbReference>
<evidence type="ECO:0000259" key="3">
    <source>
        <dbReference type="Pfam" id="PF13505"/>
    </source>
</evidence>
<dbReference type="EMBL" id="QGGH01000003">
    <property type="protein sequence ID" value="PWJ91813.1"/>
    <property type="molecule type" value="Genomic_DNA"/>
</dbReference>
<name>A0A8E2WFX6_RHILI</name>
<feature type="signal peptide" evidence="2">
    <location>
        <begin position="1"/>
        <end position="22"/>
    </location>
</feature>
<dbReference type="Gene3D" id="2.40.160.20">
    <property type="match status" value="1"/>
</dbReference>
<evidence type="ECO:0000256" key="2">
    <source>
        <dbReference type="SAM" id="SignalP"/>
    </source>
</evidence>
<comment type="caution">
    <text evidence="4">The sequence shown here is derived from an EMBL/GenBank/DDBJ whole genome shotgun (WGS) entry which is preliminary data.</text>
</comment>
<dbReference type="InterPro" id="IPR027385">
    <property type="entry name" value="Beta-barrel_OMP"/>
</dbReference>
<evidence type="ECO:0000313" key="5">
    <source>
        <dbReference type="Proteomes" id="UP000245631"/>
    </source>
</evidence>
<reference evidence="4 5" key="1">
    <citation type="submission" date="2018-05" db="EMBL/GenBank/DDBJ databases">
        <title>Genomic Encyclopedia of Type Strains, Phase IV (KMG-IV): sequencing the most valuable type-strain genomes for metagenomic binning, comparative biology and taxonomic classification.</title>
        <authorList>
            <person name="Goeker M."/>
        </authorList>
    </citation>
    <scope>NUCLEOTIDE SEQUENCE [LARGE SCALE GENOMIC DNA]</scope>
    <source>
        <strain evidence="4 5">DSM 2626</strain>
    </source>
</reference>
<dbReference type="AlphaFoldDB" id="A0A8E2WFX6"/>
<feature type="domain" description="Outer membrane protein beta-barrel" evidence="3">
    <location>
        <begin position="43"/>
        <end position="288"/>
    </location>
</feature>
<gene>
    <name evidence="4" type="ORF">C8D77_103513</name>
</gene>
<protein>
    <submittedName>
        <fullName evidence="4">Opacity protein-like surface antigen</fullName>
    </submittedName>
</protein>
<organism evidence="4 5">
    <name type="scientific">Rhizobium loti</name>
    <name type="common">Mesorhizobium loti</name>
    <dbReference type="NCBI Taxonomy" id="381"/>
    <lineage>
        <taxon>Bacteria</taxon>
        <taxon>Pseudomonadati</taxon>
        <taxon>Pseudomonadota</taxon>
        <taxon>Alphaproteobacteria</taxon>
        <taxon>Hyphomicrobiales</taxon>
        <taxon>Phyllobacteriaceae</taxon>
        <taxon>Mesorhizobium</taxon>
    </lineage>
</organism>
<sequence length="291" mass="30950">MKFTLRMALVALALAPLTPVHAADYDPPIYVDQAPDYVPVEVGSGWYLRGDIGYAFSHPFDNHQDASGFSSSSTLFDGSVGMGYHFNDYLRAELNFGILPSNKFGDELVTTCDGSITTTVTSIATSTIVSQTNAAAAPPPPCRGTNFANNKAYSLMANGYVDLGTYVGITPYLGGGVGLAYSKLSRAIGARDCVPTTTTSTAGGLQTVQQFNCDDPAGYEGAVTSKSSYDFAYSLAAGLSYQVTKNVSVDLGYEYFAVPGMKYVAYDGGAFGIHKGVNYQSVKLGLRYDLW</sequence>
<feature type="chain" id="PRO_5034738128" evidence="2">
    <location>
        <begin position="23"/>
        <end position="291"/>
    </location>
</feature>
<evidence type="ECO:0000256" key="1">
    <source>
        <dbReference type="ARBA" id="ARBA00022729"/>
    </source>
</evidence>